<dbReference type="SMART" id="SM00530">
    <property type="entry name" value="HTH_XRE"/>
    <property type="match status" value="1"/>
</dbReference>
<dbReference type="RefSeq" id="WP_274713675.1">
    <property type="nucleotide sequence ID" value="NZ_JAILSO010000109.1"/>
</dbReference>
<evidence type="ECO:0000259" key="1">
    <source>
        <dbReference type="PROSITE" id="PS50943"/>
    </source>
</evidence>
<accession>A0AAJ1JEZ8</accession>
<dbReference type="Gene3D" id="1.10.260.40">
    <property type="entry name" value="lambda repressor-like DNA-binding domains"/>
    <property type="match status" value="1"/>
</dbReference>
<evidence type="ECO:0000313" key="3">
    <source>
        <dbReference type="Proteomes" id="UP001222434"/>
    </source>
</evidence>
<reference evidence="2" key="1">
    <citation type="submission" date="2021-08" db="EMBL/GenBank/DDBJ databases">
        <authorList>
            <person name="Papudeshi B."/>
            <person name="Bashey-Visser F."/>
        </authorList>
    </citation>
    <scope>NUCLEOTIDE SEQUENCE</scope>
    <source>
        <strain evidence="2">MC_266_E_2016</strain>
    </source>
</reference>
<organism evidence="2 3">
    <name type="scientific">Xenorhabdus bovienii</name>
    <name type="common">Xenorhabdus nematophila subsp. bovienii</name>
    <dbReference type="NCBI Taxonomy" id="40576"/>
    <lineage>
        <taxon>Bacteria</taxon>
        <taxon>Pseudomonadati</taxon>
        <taxon>Pseudomonadota</taxon>
        <taxon>Gammaproteobacteria</taxon>
        <taxon>Enterobacterales</taxon>
        <taxon>Morganellaceae</taxon>
        <taxon>Xenorhabdus</taxon>
    </lineage>
</organism>
<dbReference type="InterPro" id="IPR001387">
    <property type="entry name" value="Cro/C1-type_HTH"/>
</dbReference>
<dbReference type="Proteomes" id="UP001222434">
    <property type="component" value="Unassembled WGS sequence"/>
</dbReference>
<dbReference type="SUPFAM" id="SSF47413">
    <property type="entry name" value="lambda repressor-like DNA-binding domains"/>
    <property type="match status" value="1"/>
</dbReference>
<comment type="caution">
    <text evidence="2">The sequence shown here is derived from an EMBL/GenBank/DDBJ whole genome shotgun (WGS) entry which is preliminary data.</text>
</comment>
<proteinExistence type="predicted"/>
<protein>
    <submittedName>
        <fullName evidence="2">Helix-turn-helix domain-containing protein</fullName>
    </submittedName>
</protein>
<feature type="domain" description="HTH cro/C1-type" evidence="1">
    <location>
        <begin position="41"/>
        <end position="92"/>
    </location>
</feature>
<dbReference type="Pfam" id="PF01381">
    <property type="entry name" value="HTH_3"/>
    <property type="match status" value="1"/>
</dbReference>
<name>A0AAJ1JEZ8_XENBV</name>
<dbReference type="GO" id="GO:0003677">
    <property type="term" value="F:DNA binding"/>
    <property type="evidence" value="ECO:0007669"/>
    <property type="project" value="InterPro"/>
</dbReference>
<gene>
    <name evidence="2" type="ORF">KKJ01_19035</name>
</gene>
<sequence length="95" mass="10763">MNNRDEDYVSIPYTKGANDDETIPHEVISIMVDEETTLHAAWRIYRGLSQTEVAEKLGIKQAAVSQFEKSERPRQATLDKLAALYACRPPQLTLD</sequence>
<dbReference type="AlphaFoldDB" id="A0AAJ1JEZ8"/>
<evidence type="ECO:0000313" key="2">
    <source>
        <dbReference type="EMBL" id="MDE1480253.1"/>
    </source>
</evidence>
<dbReference type="CDD" id="cd00093">
    <property type="entry name" value="HTH_XRE"/>
    <property type="match status" value="1"/>
</dbReference>
<dbReference type="PROSITE" id="PS50943">
    <property type="entry name" value="HTH_CROC1"/>
    <property type="match status" value="1"/>
</dbReference>
<dbReference type="EMBL" id="JAILSO010000109">
    <property type="protein sequence ID" value="MDE1480253.1"/>
    <property type="molecule type" value="Genomic_DNA"/>
</dbReference>
<dbReference type="InterPro" id="IPR010982">
    <property type="entry name" value="Lambda_DNA-bd_dom_sf"/>
</dbReference>
<reference evidence="2" key="2">
    <citation type="journal article" date="2022" name="J. Evol. Biol.">
        <title>Pre- and post-association barriers to host switching in sympatric mutualists.</title>
        <authorList>
            <person name="Dinges Z.M."/>
            <person name="Phillips R.K."/>
            <person name="Lively C.M."/>
            <person name="Bashey F."/>
        </authorList>
    </citation>
    <scope>NUCLEOTIDE SEQUENCE</scope>
    <source>
        <strain evidence="2">MC_266_E_2016</strain>
    </source>
</reference>